<dbReference type="InterPro" id="IPR044925">
    <property type="entry name" value="His-Me_finger_sf"/>
</dbReference>
<evidence type="ECO:0000313" key="2">
    <source>
        <dbReference type="Proteomes" id="UP000194439"/>
    </source>
</evidence>
<proteinExistence type="predicted"/>
<evidence type="ECO:0008006" key="3">
    <source>
        <dbReference type="Google" id="ProtNLM"/>
    </source>
</evidence>
<sequence>MEEKKRILKDHQLILKRKGDTIEFNLQDDTIVGITNYRDDIWEEFNSVNWYVNLKNLNSSKEKAYVYTGASKFANKRDLHVIVMIKWYGEKAVIEAHHEGYIVEHFDNIESNCMISNLAFVSNDLNLAKAHLYDKERVKYRNIVAVNFFKDFETQKYQATFGFNEEVYILDKDTSIDAIALKLVYPDDYRLLFNDLNSAIYSIIKERTLKLDLLSFENKEITPTINIVNSSERELPFLIQDGNDWVFVVSDKAKIREISPNQKLYRNKDKPKGN</sequence>
<dbReference type="AlphaFoldDB" id="A0A1Y6AWX5"/>
<name>A0A1Y6AWX5_9BACI</name>
<dbReference type="SUPFAM" id="SSF54060">
    <property type="entry name" value="His-Me finger endonucleases"/>
    <property type="match status" value="1"/>
</dbReference>
<reference evidence="2" key="1">
    <citation type="submission" date="2017-04" db="EMBL/GenBank/DDBJ databases">
        <authorList>
            <person name="Criscuolo A."/>
        </authorList>
    </citation>
    <scope>NUCLEOTIDE SEQUENCE [LARGE SCALE GENOMIC DNA]</scope>
</reference>
<gene>
    <name evidence="1" type="ORF">BACERE00185_05674</name>
</gene>
<organism evidence="1 2">
    <name type="scientific">Bacillus mobilis</name>
    <dbReference type="NCBI Taxonomy" id="2026190"/>
    <lineage>
        <taxon>Bacteria</taxon>
        <taxon>Bacillati</taxon>
        <taxon>Bacillota</taxon>
        <taxon>Bacilli</taxon>
        <taxon>Bacillales</taxon>
        <taxon>Bacillaceae</taxon>
        <taxon>Bacillus</taxon>
        <taxon>Bacillus cereus group</taxon>
    </lineage>
</organism>
<dbReference type="RefSeq" id="WP_088030107.1">
    <property type="nucleotide sequence ID" value="NZ_FWZD01000077.1"/>
</dbReference>
<accession>A0A1Y6AWX5</accession>
<protein>
    <recommendedName>
        <fullName evidence="3">HNH endonuclease</fullName>
    </recommendedName>
</protein>
<dbReference type="Proteomes" id="UP000194439">
    <property type="component" value="Unassembled WGS sequence"/>
</dbReference>
<evidence type="ECO:0000313" key="1">
    <source>
        <dbReference type="EMBL" id="SME51275.1"/>
    </source>
</evidence>
<dbReference type="EMBL" id="FWZD01000077">
    <property type="protein sequence ID" value="SME51275.1"/>
    <property type="molecule type" value="Genomic_DNA"/>
</dbReference>